<organism evidence="6 7">
    <name type="scientific">Mortierella isabellina</name>
    <name type="common">Filamentous fungus</name>
    <name type="synonym">Umbelopsis isabellina</name>
    <dbReference type="NCBI Taxonomy" id="91625"/>
    <lineage>
        <taxon>Eukaryota</taxon>
        <taxon>Fungi</taxon>
        <taxon>Fungi incertae sedis</taxon>
        <taxon>Mucoromycota</taxon>
        <taxon>Mucoromycotina</taxon>
        <taxon>Umbelopsidomycetes</taxon>
        <taxon>Umbelopsidales</taxon>
        <taxon>Umbelopsidaceae</taxon>
        <taxon>Umbelopsis</taxon>
    </lineage>
</organism>
<gene>
    <name evidence="6" type="ORF">INT43_002028</name>
</gene>
<dbReference type="InterPro" id="IPR006630">
    <property type="entry name" value="La_HTH"/>
</dbReference>
<dbReference type="InterPro" id="IPR035979">
    <property type="entry name" value="RBD_domain_sf"/>
</dbReference>
<feature type="region of interest" description="Disordered" evidence="4">
    <location>
        <begin position="302"/>
        <end position="336"/>
    </location>
</feature>
<dbReference type="InterPro" id="IPR036390">
    <property type="entry name" value="WH_DNA-bd_sf"/>
</dbReference>
<dbReference type="SUPFAM" id="SSF54928">
    <property type="entry name" value="RNA-binding domain, RBD"/>
    <property type="match status" value="1"/>
</dbReference>
<dbReference type="Pfam" id="PF26088">
    <property type="entry name" value="RRM_LARP4"/>
    <property type="match status" value="1"/>
</dbReference>
<keyword evidence="1" id="KW-0597">Phosphoprotein</keyword>
<reference evidence="6" key="1">
    <citation type="submission" date="2020-12" db="EMBL/GenBank/DDBJ databases">
        <title>Metabolic potential, ecology and presence of endohyphal bacteria is reflected in genomic diversity of Mucoromycotina.</title>
        <authorList>
            <person name="Muszewska A."/>
            <person name="Okrasinska A."/>
            <person name="Steczkiewicz K."/>
            <person name="Drgas O."/>
            <person name="Orlowska M."/>
            <person name="Perlinska-Lenart U."/>
            <person name="Aleksandrzak-Piekarczyk T."/>
            <person name="Szatraj K."/>
            <person name="Zielenkiewicz U."/>
            <person name="Pilsyk S."/>
            <person name="Malc E."/>
            <person name="Mieczkowski P."/>
            <person name="Kruszewska J.S."/>
            <person name="Biernat P."/>
            <person name="Pawlowska J."/>
        </authorList>
    </citation>
    <scope>NUCLEOTIDE SEQUENCE</scope>
    <source>
        <strain evidence="6">WA0000067209</strain>
    </source>
</reference>
<feature type="compositionally biased region" description="Polar residues" evidence="4">
    <location>
        <begin position="24"/>
        <end position="33"/>
    </location>
</feature>
<comment type="caution">
    <text evidence="6">The sequence shown here is derived from an EMBL/GenBank/DDBJ whole genome shotgun (WGS) entry which is preliminary data.</text>
</comment>
<name>A0A8H7PS34_MORIS</name>
<feature type="compositionally biased region" description="Polar residues" evidence="4">
    <location>
        <begin position="45"/>
        <end position="54"/>
    </location>
</feature>
<proteinExistence type="predicted"/>
<dbReference type="Gene3D" id="3.30.70.330">
    <property type="match status" value="1"/>
</dbReference>
<dbReference type="InterPro" id="IPR012677">
    <property type="entry name" value="Nucleotide-bd_a/b_plait_sf"/>
</dbReference>
<feature type="compositionally biased region" description="Low complexity" evidence="4">
    <location>
        <begin position="365"/>
        <end position="374"/>
    </location>
</feature>
<dbReference type="GO" id="GO:0010494">
    <property type="term" value="C:cytoplasmic stress granule"/>
    <property type="evidence" value="ECO:0007669"/>
    <property type="project" value="TreeGrafter"/>
</dbReference>
<keyword evidence="7" id="KW-1185">Reference proteome</keyword>
<feature type="region of interest" description="Disordered" evidence="4">
    <location>
        <begin position="1"/>
        <end position="59"/>
    </location>
</feature>
<evidence type="ECO:0000256" key="3">
    <source>
        <dbReference type="PROSITE-ProRule" id="PRU00332"/>
    </source>
</evidence>
<dbReference type="CDD" id="cd07323">
    <property type="entry name" value="LAM"/>
    <property type="match status" value="1"/>
</dbReference>
<dbReference type="EMBL" id="JAEPQZ010000007">
    <property type="protein sequence ID" value="KAG2179178.1"/>
    <property type="molecule type" value="Genomic_DNA"/>
</dbReference>
<keyword evidence="2 3" id="KW-0694">RNA-binding</keyword>
<dbReference type="InterPro" id="IPR058699">
    <property type="entry name" value="RRM_LARP4/4B"/>
</dbReference>
<evidence type="ECO:0000313" key="6">
    <source>
        <dbReference type="EMBL" id="KAG2179178.1"/>
    </source>
</evidence>
<evidence type="ECO:0000256" key="2">
    <source>
        <dbReference type="ARBA" id="ARBA00022884"/>
    </source>
</evidence>
<feature type="compositionally biased region" description="Polar residues" evidence="4">
    <location>
        <begin position="515"/>
        <end position="531"/>
    </location>
</feature>
<protein>
    <recommendedName>
        <fullName evidence="5">HTH La-type RNA-binding domain-containing protein</fullName>
    </recommendedName>
</protein>
<dbReference type="PANTHER" id="PTHR22792">
    <property type="entry name" value="LUPUS LA PROTEIN-RELATED"/>
    <property type="match status" value="1"/>
</dbReference>
<feature type="compositionally biased region" description="Low complexity" evidence="4">
    <location>
        <begin position="392"/>
        <end position="402"/>
    </location>
</feature>
<dbReference type="AlphaFoldDB" id="A0A8H7PS34"/>
<dbReference type="PROSITE" id="PS50961">
    <property type="entry name" value="HTH_LA"/>
    <property type="match status" value="1"/>
</dbReference>
<feature type="region of interest" description="Disordered" evidence="4">
    <location>
        <begin position="365"/>
        <end position="531"/>
    </location>
</feature>
<dbReference type="GO" id="GO:0003730">
    <property type="term" value="F:mRNA 3'-UTR binding"/>
    <property type="evidence" value="ECO:0007669"/>
    <property type="project" value="TreeGrafter"/>
</dbReference>
<dbReference type="Proteomes" id="UP000654370">
    <property type="component" value="Unassembled WGS sequence"/>
</dbReference>
<sequence>MTVSPTLSQSPAESPAMPPHHSASESTNSSGPSLPNIYKRKEKQQYSSPRQQQHLPPPPYGMPLYYPPYMMYPPYMYPHPAYLQAPHPPPPLAQRDEDQDDVEIIMNDLEAPSARFLDRTSSISSAASDDTAIMPPPGVPAGLRSQLEYYFSRQNLASDVYLGSKMDSDLYVPISIVASFNKVKAWNTDYDTIVRALKSIPSVIVDETSTKVKPNISTQRTTIILRDVDSSATKEDISAIFRSSDENISIKDIKQEVGNMWYITFDNEEDTINMLFQLRGKTFKGKPIAGRIKSEAILRNLQTDKSSPAAAITPSRNSPSPSSTPSPNDIPMPLPPYSPYYGPQSYPMMPMMPMGWPPSQPPQPYFQNYYQPGQHDGYYHNANNRKKYNATPSSSKYPQQQYHHQHEKQQQFSQPNQPNHQRKQNSRNQSNNNFKNNRNQQTSRYNSSIEEQTEQTPPIIQLNNRPSNTSDSPNETHRPNRGSTQKPQNRRRKKTADKKTPDTSLQPGSFPPLPKSSSASPDGQHATVSQAAATFSYADMLKPQQARDK</sequence>
<dbReference type="SMART" id="SM00715">
    <property type="entry name" value="LA"/>
    <property type="match status" value="1"/>
</dbReference>
<feature type="compositionally biased region" description="Polar residues" evidence="4">
    <location>
        <begin position="442"/>
        <end position="473"/>
    </location>
</feature>
<feature type="compositionally biased region" description="Polar residues" evidence="4">
    <location>
        <begin position="1"/>
        <end position="12"/>
    </location>
</feature>
<evidence type="ECO:0000259" key="5">
    <source>
        <dbReference type="PROSITE" id="PS50961"/>
    </source>
</evidence>
<evidence type="ECO:0000256" key="4">
    <source>
        <dbReference type="SAM" id="MobiDB-lite"/>
    </source>
</evidence>
<dbReference type="SUPFAM" id="SSF46785">
    <property type="entry name" value="Winged helix' DNA-binding domain"/>
    <property type="match status" value="1"/>
</dbReference>
<evidence type="ECO:0000313" key="7">
    <source>
        <dbReference type="Proteomes" id="UP000654370"/>
    </source>
</evidence>
<dbReference type="InterPro" id="IPR045180">
    <property type="entry name" value="La_dom_prot"/>
</dbReference>
<dbReference type="InterPro" id="IPR036388">
    <property type="entry name" value="WH-like_DNA-bd_sf"/>
</dbReference>
<dbReference type="Gene3D" id="1.10.10.10">
    <property type="entry name" value="Winged helix-like DNA-binding domain superfamily/Winged helix DNA-binding domain"/>
    <property type="match status" value="1"/>
</dbReference>
<dbReference type="OrthoDB" id="340227at2759"/>
<accession>A0A8H7PS34</accession>
<dbReference type="PANTHER" id="PTHR22792:SF131">
    <property type="entry name" value="LA-RELATED PROTEIN LARP4B"/>
    <property type="match status" value="1"/>
</dbReference>
<dbReference type="Pfam" id="PF05383">
    <property type="entry name" value="La"/>
    <property type="match status" value="1"/>
</dbReference>
<evidence type="ECO:0000256" key="1">
    <source>
        <dbReference type="ARBA" id="ARBA00022553"/>
    </source>
</evidence>
<feature type="compositionally biased region" description="Low complexity" evidence="4">
    <location>
        <begin position="426"/>
        <end position="441"/>
    </location>
</feature>
<feature type="domain" description="HTH La-type RNA-binding" evidence="5">
    <location>
        <begin position="133"/>
        <end position="222"/>
    </location>
</feature>
<feature type="compositionally biased region" description="Pro residues" evidence="4">
    <location>
        <begin position="322"/>
        <end position="336"/>
    </location>
</feature>
<dbReference type="GO" id="GO:0005829">
    <property type="term" value="C:cytosol"/>
    <property type="evidence" value="ECO:0007669"/>
    <property type="project" value="TreeGrafter"/>
</dbReference>
<dbReference type="GO" id="GO:0045727">
    <property type="term" value="P:positive regulation of translation"/>
    <property type="evidence" value="ECO:0007669"/>
    <property type="project" value="TreeGrafter"/>
</dbReference>